<dbReference type="InterPro" id="IPR010998">
    <property type="entry name" value="Integrase_recombinase_N"/>
</dbReference>
<evidence type="ECO:0000256" key="2">
    <source>
        <dbReference type="ARBA" id="ARBA00022908"/>
    </source>
</evidence>
<dbReference type="AlphaFoldDB" id="A0A975K974"/>
<dbReference type="Gene3D" id="3.30.160.390">
    <property type="entry name" value="Integrase, DNA-binding domain"/>
    <property type="match status" value="1"/>
</dbReference>
<evidence type="ECO:0000256" key="4">
    <source>
        <dbReference type="ARBA" id="ARBA00023172"/>
    </source>
</evidence>
<evidence type="ECO:0000256" key="1">
    <source>
        <dbReference type="ARBA" id="ARBA00008857"/>
    </source>
</evidence>
<dbReference type="RefSeq" id="WP_212610350.1">
    <property type="nucleotide sequence ID" value="NZ_CP073910.1"/>
</dbReference>
<evidence type="ECO:0000259" key="6">
    <source>
        <dbReference type="PROSITE" id="PS51898"/>
    </source>
</evidence>
<dbReference type="Pfam" id="PF13356">
    <property type="entry name" value="Arm-DNA-bind_3"/>
    <property type="match status" value="1"/>
</dbReference>
<dbReference type="EMBL" id="CP073910">
    <property type="protein sequence ID" value="QUT07126.1"/>
    <property type="molecule type" value="Genomic_DNA"/>
</dbReference>
<dbReference type="Gene3D" id="1.10.443.10">
    <property type="entry name" value="Intergrase catalytic core"/>
    <property type="match status" value="1"/>
</dbReference>
<dbReference type="PROSITE" id="PS51898">
    <property type="entry name" value="TYR_RECOMBINASE"/>
    <property type="match status" value="1"/>
</dbReference>
<evidence type="ECO:0000313" key="7">
    <source>
        <dbReference type="EMBL" id="QUT07126.1"/>
    </source>
</evidence>
<dbReference type="PANTHER" id="PTHR30629">
    <property type="entry name" value="PROPHAGE INTEGRASE"/>
    <property type="match status" value="1"/>
</dbReference>
<dbReference type="InterPro" id="IPR038488">
    <property type="entry name" value="Integrase_DNA-bd_sf"/>
</dbReference>
<dbReference type="KEGG" id="spph:KFK14_06815"/>
<proteinExistence type="inferred from homology"/>
<gene>
    <name evidence="7" type="ORF">KFK14_06815</name>
</gene>
<dbReference type="GO" id="GO:0015074">
    <property type="term" value="P:DNA integration"/>
    <property type="evidence" value="ECO:0007669"/>
    <property type="project" value="UniProtKB-KW"/>
</dbReference>
<dbReference type="GO" id="GO:0003677">
    <property type="term" value="F:DNA binding"/>
    <property type="evidence" value="ECO:0007669"/>
    <property type="project" value="UniProtKB-KW"/>
</dbReference>
<dbReference type="InterPro" id="IPR002104">
    <property type="entry name" value="Integrase_catalytic"/>
</dbReference>
<protein>
    <submittedName>
        <fullName evidence="7">Integrase family protein</fullName>
    </submittedName>
</protein>
<name>A0A975K974_9SPHN</name>
<dbReference type="InterPro" id="IPR050808">
    <property type="entry name" value="Phage_Integrase"/>
</dbReference>
<keyword evidence="8" id="KW-1185">Reference proteome</keyword>
<dbReference type="InterPro" id="IPR013762">
    <property type="entry name" value="Integrase-like_cat_sf"/>
</dbReference>
<accession>A0A975K974</accession>
<dbReference type="InterPro" id="IPR025166">
    <property type="entry name" value="Integrase_DNA_bind_dom"/>
</dbReference>
<dbReference type="SUPFAM" id="SSF56349">
    <property type="entry name" value="DNA breaking-rejoining enzymes"/>
    <property type="match status" value="1"/>
</dbReference>
<reference evidence="7" key="1">
    <citation type="submission" date="2021-04" db="EMBL/GenBank/DDBJ databases">
        <title>Isolation of p-tert-butylphenol degrading bacteria Sphingobium phenoxybenzoativorans Tas13 from active sludge.</title>
        <authorList>
            <person name="Li Y."/>
        </authorList>
    </citation>
    <scope>NUCLEOTIDE SEQUENCE</scope>
    <source>
        <strain evidence="7">Tas13</strain>
    </source>
</reference>
<dbReference type="GO" id="GO:0006310">
    <property type="term" value="P:DNA recombination"/>
    <property type="evidence" value="ECO:0007669"/>
    <property type="project" value="UniProtKB-KW"/>
</dbReference>
<organism evidence="7 8">
    <name type="scientific">Sphingobium phenoxybenzoativorans</name>
    <dbReference type="NCBI Taxonomy" id="1592790"/>
    <lineage>
        <taxon>Bacteria</taxon>
        <taxon>Pseudomonadati</taxon>
        <taxon>Pseudomonadota</taxon>
        <taxon>Alphaproteobacteria</taxon>
        <taxon>Sphingomonadales</taxon>
        <taxon>Sphingomonadaceae</taxon>
        <taxon>Sphingobium</taxon>
    </lineage>
</organism>
<dbReference type="Gene3D" id="1.10.150.130">
    <property type="match status" value="1"/>
</dbReference>
<dbReference type="InterPro" id="IPR011010">
    <property type="entry name" value="DNA_brk_join_enz"/>
</dbReference>
<evidence type="ECO:0000256" key="3">
    <source>
        <dbReference type="ARBA" id="ARBA00023125"/>
    </source>
</evidence>
<feature type="region of interest" description="Disordered" evidence="5">
    <location>
        <begin position="439"/>
        <end position="465"/>
    </location>
</feature>
<keyword evidence="4" id="KW-0233">DNA recombination</keyword>
<feature type="domain" description="Tyr recombinase" evidence="6">
    <location>
        <begin position="245"/>
        <end position="421"/>
    </location>
</feature>
<dbReference type="Proteomes" id="UP000681425">
    <property type="component" value="Chromosome"/>
</dbReference>
<comment type="similarity">
    <text evidence="1">Belongs to the 'phage' integrase family.</text>
</comment>
<keyword evidence="3" id="KW-0238">DNA-binding</keyword>
<evidence type="ECO:0000256" key="5">
    <source>
        <dbReference type="SAM" id="MobiDB-lite"/>
    </source>
</evidence>
<dbReference type="PANTHER" id="PTHR30629:SF2">
    <property type="entry name" value="PROPHAGE INTEGRASE INTS-RELATED"/>
    <property type="match status" value="1"/>
</dbReference>
<keyword evidence="2" id="KW-0229">DNA integration</keyword>
<evidence type="ECO:0000313" key="8">
    <source>
        <dbReference type="Proteomes" id="UP000681425"/>
    </source>
</evidence>
<feature type="compositionally biased region" description="Basic and acidic residues" evidence="5">
    <location>
        <begin position="449"/>
        <end position="465"/>
    </location>
</feature>
<sequence>MATKKFSDPWLRGLKAAEPGTRDEWMDEIEAGLIVRINPKRRVSFLLMARFPGGDGTTGHASRRVLGDYCPADAKDRVYVVAKGVSRLTLDAARQKAREWKAMIAEGTDPGKPDPGAEPEVESDTIASVFAEYFKRHVMKEGQKDGRGKPLAPLRSASEIQRIFDHYIFADLDGNERWRDRLITSISRRDVTELLDTIQDASGATQSDAVLAQLSAMFNWHAARGDDFVSPIVRGMKRTKSSERKRKRILSDEEIQIFWRACETQGTFGAFCQSLLLTVQRREKLRLMHRDFLTSDGLWTIPTEDREKGNAEYIRLSPMVMQIVRKQPTSESAPYIFQGRLKGPINGFTKDKAALDAKMEEIAGHPIPHWVLHDLRRTGKTLMIRAGVSPHVSERVMGHVIPGVEGVYDQYDYLAEKTAALRKLATLVARILDPKGNVISMKPQRRSRSRTEKGSKADPKKAVAI</sequence>